<feature type="coiled-coil region" evidence="2">
    <location>
        <begin position="153"/>
        <end position="221"/>
    </location>
</feature>
<keyword evidence="1" id="KW-0479">Metal-binding</keyword>
<dbReference type="PANTHER" id="PTHR25462">
    <property type="entry name" value="BONUS, ISOFORM C-RELATED"/>
    <property type="match status" value="1"/>
</dbReference>
<dbReference type="EMBL" id="JANTQA010000047">
    <property type="protein sequence ID" value="KAJ3433096.1"/>
    <property type="molecule type" value="Genomic_DNA"/>
</dbReference>
<dbReference type="Gene3D" id="3.30.160.60">
    <property type="entry name" value="Classic Zinc Finger"/>
    <property type="match status" value="1"/>
</dbReference>
<keyword evidence="1" id="KW-0863">Zinc-finger</keyword>
<dbReference type="PROSITE" id="PS50119">
    <property type="entry name" value="ZF_BBOX"/>
    <property type="match status" value="1"/>
</dbReference>
<evidence type="ECO:0000313" key="4">
    <source>
        <dbReference type="EMBL" id="KAJ3433096.1"/>
    </source>
</evidence>
<protein>
    <recommendedName>
        <fullName evidence="3">B box-type domain-containing protein</fullName>
    </recommendedName>
</protein>
<feature type="domain" description="B box-type" evidence="3">
    <location>
        <begin position="85"/>
        <end position="125"/>
    </location>
</feature>
<evidence type="ECO:0000256" key="1">
    <source>
        <dbReference type="PROSITE-ProRule" id="PRU00024"/>
    </source>
</evidence>
<keyword evidence="1" id="KW-0862">Zinc</keyword>
<gene>
    <name evidence="4" type="ORF">M0812_22047</name>
</gene>
<dbReference type="Pfam" id="PF07534">
    <property type="entry name" value="TLD"/>
    <property type="match status" value="1"/>
</dbReference>
<comment type="caution">
    <text evidence="4">The sequence shown here is derived from an EMBL/GenBank/DDBJ whole genome shotgun (WGS) entry which is preliminary data.</text>
</comment>
<name>A0AAV7YTI1_9EUKA</name>
<accession>A0AAV7YTI1</accession>
<dbReference type="Pfam" id="PF00643">
    <property type="entry name" value="zf-B_box"/>
    <property type="match status" value="1"/>
</dbReference>
<dbReference type="GO" id="GO:0005654">
    <property type="term" value="C:nucleoplasm"/>
    <property type="evidence" value="ECO:0007669"/>
    <property type="project" value="TreeGrafter"/>
</dbReference>
<sequence>MTNKITEVSINLPIESHTNFVSKPNKHYCVECNEENKKETIATIWCENCKEFYCDFHSNLVHKLKALKKHSLINIGESFDSNLNPKKTICKIHNEKYELFCLTDQQFLCYKCIIPEHNGHNIQLISKYNKSWELNNHNIQLTNEDIKNLIASREKLFSKIAKENNNLNKQEQKMIDLVDLGFEKIQKELKTKVEQIKNDIKKEKKQQRENLNKQYRNIKQHISNLVLYQKHLELLQVAKKRENQYAIINQKLKIENLQKGSNLVENLTIAKNIIIPHFDIEQQINSIKELKIENVNYFENATYDINSIIYTNKKETIYLHLNNENLDVKLSKIAIRCYLIDADNNVMILKNLIWKQTQNPQTYKAQFIMTEIGDYTFNLEINGFLLIEDKPIQARLPKSPSKILSFELFQHFLQYMPEAMEFHLRFEKNEDNNSFHETCIGKGKSFIVCKNDLGYVFGGYSDIGFGRTNRYERSQNSFLFYLGKDSESINILKLSGKDNRHENIATYEKPPNGSYDFHGKETNTNNEITSFECFCEF</sequence>
<evidence type="ECO:0000256" key="2">
    <source>
        <dbReference type="SAM" id="Coils"/>
    </source>
</evidence>
<dbReference type="CDD" id="cd19757">
    <property type="entry name" value="Bbox1"/>
    <property type="match status" value="1"/>
</dbReference>
<proteinExistence type="predicted"/>
<dbReference type="PANTHER" id="PTHR25462:SF285">
    <property type="entry name" value="RING-TYPE DOMAIN-CONTAINING PROTEIN"/>
    <property type="match status" value="1"/>
</dbReference>
<dbReference type="CDD" id="cd19769">
    <property type="entry name" value="Bbox2_TRIM16-like"/>
    <property type="match status" value="1"/>
</dbReference>
<reference evidence="4" key="1">
    <citation type="submission" date="2022-08" db="EMBL/GenBank/DDBJ databases">
        <title>Novel sulphate-reducing endosymbionts in the free-living metamonad Anaeramoeba.</title>
        <authorList>
            <person name="Jerlstrom-Hultqvist J."/>
            <person name="Cepicka I."/>
            <person name="Gallot-Lavallee L."/>
            <person name="Salas-Leiva D."/>
            <person name="Curtis B.A."/>
            <person name="Zahonova K."/>
            <person name="Pipaliya S."/>
            <person name="Dacks J."/>
            <person name="Roger A.J."/>
        </authorList>
    </citation>
    <scope>NUCLEOTIDE SEQUENCE</scope>
    <source>
        <strain evidence="4">Busselton2</strain>
    </source>
</reference>
<dbReference type="AlphaFoldDB" id="A0AAV7YTI1"/>
<dbReference type="Proteomes" id="UP001146793">
    <property type="component" value="Unassembled WGS sequence"/>
</dbReference>
<dbReference type="InterPro" id="IPR047153">
    <property type="entry name" value="TRIM45/56/19-like"/>
</dbReference>
<evidence type="ECO:0000313" key="5">
    <source>
        <dbReference type="Proteomes" id="UP001146793"/>
    </source>
</evidence>
<dbReference type="GO" id="GO:0008270">
    <property type="term" value="F:zinc ion binding"/>
    <property type="evidence" value="ECO:0007669"/>
    <property type="project" value="UniProtKB-KW"/>
</dbReference>
<keyword evidence="2" id="KW-0175">Coiled coil</keyword>
<dbReference type="Gene3D" id="4.10.830.40">
    <property type="match status" value="1"/>
</dbReference>
<dbReference type="SUPFAM" id="SSF57845">
    <property type="entry name" value="B-box zinc-binding domain"/>
    <property type="match status" value="1"/>
</dbReference>
<dbReference type="InterPro" id="IPR006571">
    <property type="entry name" value="TLDc_dom"/>
</dbReference>
<organism evidence="4 5">
    <name type="scientific">Anaeramoeba flamelloides</name>
    <dbReference type="NCBI Taxonomy" id="1746091"/>
    <lineage>
        <taxon>Eukaryota</taxon>
        <taxon>Metamonada</taxon>
        <taxon>Anaeramoebidae</taxon>
        <taxon>Anaeramoeba</taxon>
    </lineage>
</organism>
<evidence type="ECO:0000259" key="3">
    <source>
        <dbReference type="PROSITE" id="PS50119"/>
    </source>
</evidence>
<dbReference type="InterPro" id="IPR000315">
    <property type="entry name" value="Znf_B-box"/>
</dbReference>
<dbReference type="SMART" id="SM00336">
    <property type="entry name" value="BBOX"/>
    <property type="match status" value="1"/>
</dbReference>
<dbReference type="GO" id="GO:0061630">
    <property type="term" value="F:ubiquitin protein ligase activity"/>
    <property type="evidence" value="ECO:0007669"/>
    <property type="project" value="TreeGrafter"/>
</dbReference>